<dbReference type="Pfam" id="PF09033">
    <property type="entry name" value="DFF-C"/>
    <property type="match status" value="1"/>
</dbReference>
<feature type="region of interest" description="Disordered" evidence="4">
    <location>
        <begin position="209"/>
        <end position="229"/>
    </location>
</feature>
<reference evidence="6" key="3">
    <citation type="submission" date="2025-09" db="UniProtKB">
        <authorList>
            <consortium name="Ensembl"/>
        </authorList>
    </citation>
    <scope>IDENTIFICATION</scope>
</reference>
<reference evidence="6" key="2">
    <citation type="submission" date="2025-08" db="UniProtKB">
        <authorList>
            <consortium name="Ensembl"/>
        </authorList>
    </citation>
    <scope>IDENTIFICATION</scope>
</reference>
<keyword evidence="7" id="KW-1185">Reference proteome</keyword>
<name>A0A4W2DKY4_BOBOX</name>
<feature type="coiled-coil region" evidence="3">
    <location>
        <begin position="167"/>
        <end position="201"/>
    </location>
</feature>
<dbReference type="InterPro" id="IPR015121">
    <property type="entry name" value="DNA_fragmentation_mid_dom"/>
</dbReference>
<dbReference type="GO" id="GO:0006915">
    <property type="term" value="P:apoptotic process"/>
    <property type="evidence" value="ECO:0007669"/>
    <property type="project" value="UniProtKB-UniRule"/>
</dbReference>
<dbReference type="SUPFAM" id="SSF81783">
    <property type="entry name" value="C-terminal domain of DFF45/ICAD (DFF-C domain)"/>
    <property type="match status" value="1"/>
</dbReference>
<proteinExistence type="predicted"/>
<dbReference type="FunFam" id="3.10.20.10:FF:000007">
    <property type="entry name" value="DNA fragmentation factor subunit alpha"/>
    <property type="match status" value="1"/>
</dbReference>
<feature type="region of interest" description="Disordered" evidence="4">
    <location>
        <begin position="293"/>
        <end position="327"/>
    </location>
</feature>
<evidence type="ECO:0000256" key="4">
    <source>
        <dbReference type="SAM" id="MobiDB-lite"/>
    </source>
</evidence>
<feature type="domain" description="CIDE-N" evidence="5">
    <location>
        <begin position="17"/>
        <end position="96"/>
    </location>
</feature>
<accession>A0A4W2DKY4</accession>
<dbReference type="STRING" id="30522.A0A4W2DKY4"/>
<dbReference type="OMA" id="CNNSREQ"/>
<dbReference type="SMART" id="SM00266">
    <property type="entry name" value="CAD"/>
    <property type="match status" value="1"/>
</dbReference>
<dbReference type="Proteomes" id="UP000314981">
    <property type="component" value="Chromosome 6"/>
</dbReference>
<dbReference type="InterPro" id="IPR027296">
    <property type="entry name" value="DFF-C"/>
</dbReference>
<keyword evidence="3" id="KW-0175">Coiled coil</keyword>
<dbReference type="Gene3D" id="1.10.1490.10">
    <property type="entry name" value="C-terminal domain of DFF45/ICAD (DFF-C domain)"/>
    <property type="match status" value="2"/>
</dbReference>
<evidence type="ECO:0000313" key="7">
    <source>
        <dbReference type="Proteomes" id="UP000314981"/>
    </source>
</evidence>
<dbReference type="SUPFAM" id="SSF54277">
    <property type="entry name" value="CAD &amp; PB1 domains"/>
    <property type="match status" value="1"/>
</dbReference>
<dbReference type="Gene3D" id="3.10.20.10">
    <property type="match status" value="1"/>
</dbReference>
<evidence type="ECO:0000256" key="2">
    <source>
        <dbReference type="PROSITE-ProRule" id="PRU00447"/>
    </source>
</evidence>
<dbReference type="GO" id="GO:0000785">
    <property type="term" value="C:chromatin"/>
    <property type="evidence" value="ECO:0007669"/>
    <property type="project" value="TreeGrafter"/>
</dbReference>
<protein>
    <recommendedName>
        <fullName evidence="5">CIDE-N domain-containing protein</fullName>
    </recommendedName>
</protein>
<dbReference type="PANTHER" id="PTHR12306:SF16">
    <property type="entry name" value="DNAATION FACTOR SUBUNIT ALPHA"/>
    <property type="match status" value="1"/>
</dbReference>
<organism evidence="6 7">
    <name type="scientific">Bos indicus x Bos taurus</name>
    <name type="common">Hybrid cattle</name>
    <dbReference type="NCBI Taxonomy" id="30522"/>
    <lineage>
        <taxon>Eukaryota</taxon>
        <taxon>Metazoa</taxon>
        <taxon>Chordata</taxon>
        <taxon>Craniata</taxon>
        <taxon>Vertebrata</taxon>
        <taxon>Euteleostomi</taxon>
        <taxon>Mammalia</taxon>
        <taxon>Eutheria</taxon>
        <taxon>Laurasiatheria</taxon>
        <taxon>Artiodactyla</taxon>
        <taxon>Ruminantia</taxon>
        <taxon>Pecora</taxon>
        <taxon>Bovidae</taxon>
        <taxon>Bovinae</taxon>
        <taxon>Bos</taxon>
    </lineage>
</organism>
<dbReference type="PANTHER" id="PTHR12306">
    <property type="entry name" value="CELL DEATH ACTIVATOR CIDE"/>
    <property type="match status" value="1"/>
</dbReference>
<evidence type="ECO:0000256" key="1">
    <source>
        <dbReference type="ARBA" id="ARBA00022703"/>
    </source>
</evidence>
<dbReference type="Pfam" id="PF02017">
    <property type="entry name" value="CIDE-N"/>
    <property type="match status" value="1"/>
</dbReference>
<dbReference type="Ensembl" id="ENSBIXT00000041108.1">
    <property type="protein sequence ID" value="ENSBIXP00000024769.1"/>
    <property type="gene ID" value="ENSBIXG00000026913.1"/>
</dbReference>
<dbReference type="FunFam" id="1.10.1490.10:FF:000001">
    <property type="entry name" value="DNA fragmentation factor subunit alpha"/>
    <property type="match status" value="1"/>
</dbReference>
<dbReference type="AlphaFoldDB" id="A0A4W2DKY4"/>
<evidence type="ECO:0000313" key="6">
    <source>
        <dbReference type="Ensembl" id="ENSBIXP00000024769.1"/>
    </source>
</evidence>
<dbReference type="InterPro" id="IPR003508">
    <property type="entry name" value="CIDE-N_dom"/>
</dbReference>
<reference evidence="6 7" key="1">
    <citation type="submission" date="2018-11" db="EMBL/GenBank/DDBJ databases">
        <title>Haplotype-resolved cattle genomes.</title>
        <authorList>
            <person name="Low W.Y."/>
            <person name="Tearle R."/>
            <person name="Bickhart D.M."/>
            <person name="Rosen B.D."/>
            <person name="Koren S."/>
            <person name="Rhie A."/>
            <person name="Hiendleder S."/>
            <person name="Phillippy A.M."/>
            <person name="Smith T.P.L."/>
            <person name="Williams J.L."/>
        </authorList>
    </citation>
    <scope>NUCLEOTIDE SEQUENCE [LARGE SCALE GENOMIC DNA]</scope>
</reference>
<evidence type="ECO:0000259" key="5">
    <source>
        <dbReference type="PROSITE" id="PS51135"/>
    </source>
</evidence>
<sequence length="327" mass="35936">MEVASSPAAPEPGEIWALKQCLLRCNNSREQHGMAASCLEELRNKASDILAIDKSQAPVTLVLEEDGTIVDGYDYFLCLPANTKFVALAGNEKWTHNSDGGTAWITQESFHRDETDSGAGLKWKNVARQLKEDLSSIILMSKEELQMLTDDPCSELPQELGQNHVVVQGLQNTLQQVLDQKEEARQSRQLVELYLQALEKEGSILLKQQESRADLGDERDAAETGVRKRSSDIMPASQILLVLKEKSAPELSLSGPDLEVVMSDSLQLHGPQPTRLLSLWGFSRQEYCSGLPCPPPGDIPNPGIEPRTPTLQDSLSSEPPGKLLACL</sequence>
<dbReference type="GO" id="GO:1900118">
    <property type="term" value="P:negative regulation of execution phase of apoptosis"/>
    <property type="evidence" value="ECO:0007669"/>
    <property type="project" value="TreeGrafter"/>
</dbReference>
<dbReference type="PROSITE" id="PS51135">
    <property type="entry name" value="CIDE_N"/>
    <property type="match status" value="1"/>
</dbReference>
<keyword evidence="1 2" id="KW-0053">Apoptosis</keyword>
<evidence type="ECO:0000256" key="3">
    <source>
        <dbReference type="SAM" id="Coils"/>
    </source>
</evidence>